<dbReference type="PATRIC" id="fig|568816.4.peg.1781"/>
<comment type="subcellular location">
    <subcellularLocation>
        <location evidence="1">Virion</location>
    </subcellularLocation>
</comment>
<keyword evidence="5" id="KW-1185">Reference proteome</keyword>
<sequence length="580" mass="64911">MPMDTILGGALPQSGDASIKGKVLPDRGKLIMRMKALKAARQGWEARWKAIRDFELPYIGEFEDTADHTNPARRRDTKIAQGVAWMAANVMAAGIMSGLTPPSRQWFKFSFSDERLNDMTEALQVLDQRQEIVQAVLAKSNFYNAVHKVYLEIPFGQGPMVVLRDARTAVRFIPLTIGSYFIDVDGAGKVNTIARRYKLTLSQLVDAFGMDALPQTVRLAAEMGKSSNRKYMVNWLCEPNTEAVPNKLDRLNMPYKSIYWLDESRQDEYLYIGGFEEFPAPTARWTVNANDCYAKGPGWFAEADSRALQVMKRDFLTLLELMAKPPMQATTDVMMHGINLIPGGITPTNGQGGVGPLFNTQFGNLQYLTEEIQKTEDRIKRHFNSDLFLMFDNIEAGRLTAREVTVRQQERLQVIGPVVEQLQDEFLTPIIERVYRILDEAGKFPPVPEVLQDLINEDVKVEYISPLAQAQKMSGLVNIEQAVGFTLQMAQAWPDALKVVDPTKTIAKYMNLLGAPADMRRSPDEVKKMIEEEQAAMQKQQEEAQAVAVAQAVPGITQAAKNATEAANDGNPALQEWLGM</sequence>
<evidence type="ECO:0000256" key="2">
    <source>
        <dbReference type="ARBA" id="ARBA00022612"/>
    </source>
</evidence>
<organism evidence="4 5">
    <name type="scientific">Acidaminococcus intestini (strain RyC-MR95)</name>
    <dbReference type="NCBI Taxonomy" id="568816"/>
    <lineage>
        <taxon>Bacteria</taxon>
        <taxon>Bacillati</taxon>
        <taxon>Bacillota</taxon>
        <taxon>Negativicutes</taxon>
        <taxon>Acidaminococcales</taxon>
        <taxon>Acidaminococcaceae</taxon>
        <taxon>Acidaminococcus</taxon>
    </lineage>
</organism>
<dbReference type="InterPro" id="IPR020991">
    <property type="entry name" value="Connector_podovirus"/>
</dbReference>
<dbReference type="STRING" id="568816.Acin_1834"/>
<dbReference type="HOGENOM" id="CLU_035407_0_0_9"/>
<evidence type="ECO:0000256" key="3">
    <source>
        <dbReference type="ARBA" id="ARBA00023219"/>
    </source>
</evidence>
<keyword evidence="2" id="KW-1188">Viral release from host cell</keyword>
<evidence type="ECO:0000256" key="1">
    <source>
        <dbReference type="ARBA" id="ARBA00004328"/>
    </source>
</evidence>
<accession>G4Q3X9</accession>
<reference evidence="4 5" key="1">
    <citation type="journal article" date="2011" name="J. Bacteriol.">
        <title>Complete genome sequence of Acidaminococcus intestini RYC-MR95, a Gram-negative bacterium from the phylum Firmicutes.</title>
        <authorList>
            <person name="D'Auria G."/>
            <person name="Galan J.C."/>
            <person name="Rodriguez-Alcayna M."/>
            <person name="Moya A."/>
            <person name="Baquero F."/>
            <person name="Latorre A."/>
        </authorList>
    </citation>
    <scope>NUCLEOTIDE SEQUENCE [LARGE SCALE GENOMIC DNA]</scope>
    <source>
        <strain evidence="4 5">RyC-MR95</strain>
    </source>
</reference>
<dbReference type="Pfam" id="PF12236">
    <property type="entry name" value="Head-tail_con"/>
    <property type="match status" value="1"/>
</dbReference>
<dbReference type="Proteomes" id="UP000007093">
    <property type="component" value="Chromosome"/>
</dbReference>
<dbReference type="AlphaFoldDB" id="G4Q3X9"/>
<dbReference type="EMBL" id="CP003058">
    <property type="protein sequence ID" value="AEQ23045.1"/>
    <property type="molecule type" value="Genomic_DNA"/>
</dbReference>
<dbReference type="InParanoid" id="G4Q3X9"/>
<dbReference type="eggNOG" id="ENOG502Z7XJ">
    <property type="taxonomic scope" value="Bacteria"/>
</dbReference>
<evidence type="ECO:0000313" key="5">
    <source>
        <dbReference type="Proteomes" id="UP000007093"/>
    </source>
</evidence>
<name>G4Q3X9_ACIIR</name>
<protein>
    <recommendedName>
        <fullName evidence="6">Bacteriophage head to tail connecting protein</fullName>
    </recommendedName>
</protein>
<keyword evidence="3" id="KW-0231">Viral genome packaging</keyword>
<evidence type="ECO:0000313" key="4">
    <source>
        <dbReference type="EMBL" id="AEQ23045.1"/>
    </source>
</evidence>
<dbReference type="KEGG" id="ain:Acin_1834"/>
<gene>
    <name evidence="4" type="ordered locus">Acin_1834</name>
</gene>
<proteinExistence type="predicted"/>
<evidence type="ECO:0008006" key="6">
    <source>
        <dbReference type="Google" id="ProtNLM"/>
    </source>
</evidence>